<sequence>MVEKRHFPTDRVRRGRRKSRFVSCVEVKNFLNPGQEDRKEGRCRSERAERQTSRFHPSLPLRPNRTGGKTLDLLGRVGGEKEEEEGRAGKDERRARRRPVAKRM</sequence>
<dbReference type="EMBL" id="ATLV01023377">
    <property type="status" value="NOT_ANNOTATED_CDS"/>
    <property type="molecule type" value="Genomic_DNA"/>
</dbReference>
<proteinExistence type="predicted"/>
<evidence type="ECO:0000313" key="4">
    <source>
        <dbReference type="Proteomes" id="UP000030765"/>
    </source>
</evidence>
<evidence type="ECO:0000313" key="3">
    <source>
        <dbReference type="EnsemblMetazoa" id="ASIC017039-PA"/>
    </source>
</evidence>
<reference evidence="2 4" key="1">
    <citation type="journal article" date="2014" name="BMC Genomics">
        <title>Genome sequence of Anopheles sinensis provides insight into genetics basis of mosquito competence for malaria parasites.</title>
        <authorList>
            <person name="Zhou D."/>
            <person name="Zhang D."/>
            <person name="Ding G."/>
            <person name="Shi L."/>
            <person name="Hou Q."/>
            <person name="Ye Y."/>
            <person name="Xu Y."/>
            <person name="Zhou H."/>
            <person name="Xiong C."/>
            <person name="Li S."/>
            <person name="Yu J."/>
            <person name="Hong S."/>
            <person name="Yu X."/>
            <person name="Zou P."/>
            <person name="Chen C."/>
            <person name="Chang X."/>
            <person name="Wang W."/>
            <person name="Lv Y."/>
            <person name="Sun Y."/>
            <person name="Ma L."/>
            <person name="Shen B."/>
            <person name="Zhu C."/>
        </authorList>
    </citation>
    <scope>NUCLEOTIDE SEQUENCE [LARGE SCALE GENOMIC DNA]</scope>
</reference>
<evidence type="ECO:0000313" key="2">
    <source>
        <dbReference type="EMBL" id="KFB49029.1"/>
    </source>
</evidence>
<reference evidence="3" key="2">
    <citation type="submission" date="2020-05" db="UniProtKB">
        <authorList>
            <consortium name="EnsemblMetazoa"/>
        </authorList>
    </citation>
    <scope>IDENTIFICATION</scope>
</reference>
<dbReference type="VEuPathDB" id="VectorBase:ASIC017039"/>
<feature type="compositionally biased region" description="Basic and acidic residues" evidence="1">
    <location>
        <begin position="78"/>
        <end position="94"/>
    </location>
</feature>
<feature type="compositionally biased region" description="Basic and acidic residues" evidence="1">
    <location>
        <begin position="35"/>
        <end position="52"/>
    </location>
</feature>
<organism evidence="2">
    <name type="scientific">Anopheles sinensis</name>
    <name type="common">Mosquito</name>
    <dbReference type="NCBI Taxonomy" id="74873"/>
    <lineage>
        <taxon>Eukaryota</taxon>
        <taxon>Metazoa</taxon>
        <taxon>Ecdysozoa</taxon>
        <taxon>Arthropoda</taxon>
        <taxon>Hexapoda</taxon>
        <taxon>Insecta</taxon>
        <taxon>Pterygota</taxon>
        <taxon>Neoptera</taxon>
        <taxon>Endopterygota</taxon>
        <taxon>Diptera</taxon>
        <taxon>Nematocera</taxon>
        <taxon>Culicoidea</taxon>
        <taxon>Culicidae</taxon>
        <taxon>Anophelinae</taxon>
        <taxon>Anopheles</taxon>
    </lineage>
</organism>
<dbReference type="EnsemblMetazoa" id="ASIC017039-RA">
    <property type="protein sequence ID" value="ASIC017039-PA"/>
    <property type="gene ID" value="ASIC017039"/>
</dbReference>
<evidence type="ECO:0000256" key="1">
    <source>
        <dbReference type="SAM" id="MobiDB-lite"/>
    </source>
</evidence>
<protein>
    <submittedName>
        <fullName evidence="2 3">ABC transporter-like protein</fullName>
    </submittedName>
</protein>
<name>A0A084WFN5_ANOSI</name>
<accession>A0A084WFN5</accession>
<dbReference type="AlphaFoldDB" id="A0A084WFN5"/>
<feature type="region of interest" description="Disordered" evidence="1">
    <location>
        <begin position="34"/>
        <end position="104"/>
    </location>
</feature>
<gene>
    <name evidence="2" type="ORF">ZHAS_00017039</name>
</gene>
<keyword evidence="4" id="KW-1185">Reference proteome</keyword>
<feature type="compositionally biased region" description="Basic residues" evidence="1">
    <location>
        <begin position="95"/>
        <end position="104"/>
    </location>
</feature>
<dbReference type="Proteomes" id="UP000030765">
    <property type="component" value="Unassembled WGS sequence"/>
</dbReference>
<dbReference type="EMBL" id="KE525342">
    <property type="protein sequence ID" value="KFB49029.1"/>
    <property type="molecule type" value="Genomic_DNA"/>
</dbReference>